<keyword evidence="2" id="KW-0808">Transferase</keyword>
<evidence type="ECO:0000259" key="3">
    <source>
        <dbReference type="Pfam" id="PF01648"/>
    </source>
</evidence>
<dbReference type="Proteomes" id="UP000189911">
    <property type="component" value="Chromosome H"/>
</dbReference>
<dbReference type="InterPro" id="IPR008278">
    <property type="entry name" value="4-PPantetheinyl_Trfase_dom"/>
</dbReference>
<evidence type="ECO:0000256" key="2">
    <source>
        <dbReference type="ARBA" id="ARBA00022679"/>
    </source>
</evidence>
<dbReference type="Gene3D" id="3.90.470.20">
    <property type="entry name" value="4'-phosphopantetheinyl transferase domain"/>
    <property type="match status" value="2"/>
</dbReference>
<evidence type="ECO:0000313" key="4">
    <source>
        <dbReference type="EMBL" id="SCV05365.1"/>
    </source>
</evidence>
<feature type="domain" description="4'-phosphopantetheinyl transferase" evidence="3">
    <location>
        <begin position="121"/>
        <end position="195"/>
    </location>
</feature>
<gene>
    <name evidence="4" type="ORF">LANO_0H05886G</name>
</gene>
<dbReference type="OrthoDB" id="26719at2759"/>
<dbReference type="EMBL" id="LT598447">
    <property type="protein sequence ID" value="SCV05365.1"/>
    <property type="molecule type" value="Genomic_DNA"/>
</dbReference>
<organism evidence="4 5">
    <name type="scientific">Lachancea nothofagi CBS 11611</name>
    <dbReference type="NCBI Taxonomy" id="1266666"/>
    <lineage>
        <taxon>Eukaryota</taxon>
        <taxon>Fungi</taxon>
        <taxon>Dikarya</taxon>
        <taxon>Ascomycota</taxon>
        <taxon>Saccharomycotina</taxon>
        <taxon>Saccharomycetes</taxon>
        <taxon>Saccharomycetales</taxon>
        <taxon>Saccharomycetaceae</taxon>
        <taxon>Lachancea</taxon>
    </lineage>
</organism>
<evidence type="ECO:0000256" key="1">
    <source>
        <dbReference type="ARBA" id="ARBA00013172"/>
    </source>
</evidence>
<dbReference type="GO" id="GO:0019878">
    <property type="term" value="P:lysine biosynthetic process via aminoadipic acid"/>
    <property type="evidence" value="ECO:0007669"/>
    <property type="project" value="TreeGrafter"/>
</dbReference>
<accession>A0A1G4KLC4</accession>
<proteinExistence type="predicted"/>
<dbReference type="PANTHER" id="PTHR12215:SF10">
    <property type="entry name" value="L-AMINOADIPATE-SEMIALDEHYDE DEHYDROGENASE-PHOSPHOPANTETHEINYL TRANSFERASE"/>
    <property type="match status" value="1"/>
</dbReference>
<dbReference type="SUPFAM" id="SSF56214">
    <property type="entry name" value="4'-phosphopantetheinyl transferase"/>
    <property type="match status" value="2"/>
</dbReference>
<dbReference type="Pfam" id="PF01648">
    <property type="entry name" value="ACPS"/>
    <property type="match status" value="1"/>
</dbReference>
<evidence type="ECO:0000313" key="5">
    <source>
        <dbReference type="Proteomes" id="UP000189911"/>
    </source>
</evidence>
<protein>
    <recommendedName>
        <fullName evidence="1">holo-[acyl-carrier-protein] synthase</fullName>
        <ecNumber evidence="1">2.7.8.7</ecNumber>
    </recommendedName>
</protein>
<dbReference type="GO" id="GO:0008897">
    <property type="term" value="F:holo-[acyl-carrier-protein] synthase activity"/>
    <property type="evidence" value="ECO:0007669"/>
    <property type="project" value="UniProtKB-EC"/>
</dbReference>
<sequence length="265" mass="29910">MAVKPMQFPKGKDVPCVFICDSRDNILNDDFEFEGILRLFPLVKQQHILTKKVRSLRNVALCNQILQLAGISMVTGQNWRTLNFGRNMYGKPECHEIKGLAFNMSNSNGRTALYLDNVSDVGIDLASTQDCSQFDDEDYVCTFKDIFAARELSSLEQMTPGAARDQSFTHYWSLKESYTKLTGTGLNCDLSEIDIGVLQPLRPGDAVQIIVRQISNETIVFQSEWLDDSTVVSICKRKSAYEEEQIIPMFELKVAEIVSLLNSTK</sequence>
<dbReference type="GO" id="GO:0005829">
    <property type="term" value="C:cytosol"/>
    <property type="evidence" value="ECO:0007669"/>
    <property type="project" value="TreeGrafter"/>
</dbReference>
<dbReference type="GO" id="GO:0000287">
    <property type="term" value="F:magnesium ion binding"/>
    <property type="evidence" value="ECO:0007669"/>
    <property type="project" value="InterPro"/>
</dbReference>
<dbReference type="EC" id="2.7.8.7" evidence="1"/>
<dbReference type="PANTHER" id="PTHR12215">
    <property type="entry name" value="PHOSPHOPANTETHEINE TRANSFERASE"/>
    <property type="match status" value="1"/>
</dbReference>
<dbReference type="AlphaFoldDB" id="A0A1G4KLC4"/>
<name>A0A1G4KLC4_9SACH</name>
<reference evidence="5" key="1">
    <citation type="submission" date="2016-03" db="EMBL/GenBank/DDBJ databases">
        <authorList>
            <person name="Devillers Hugo."/>
        </authorList>
    </citation>
    <scope>NUCLEOTIDE SEQUENCE [LARGE SCALE GENOMIC DNA]</scope>
</reference>
<keyword evidence="5" id="KW-1185">Reference proteome</keyword>
<dbReference type="InterPro" id="IPR050559">
    <property type="entry name" value="P-Pant_transferase_sf"/>
</dbReference>
<dbReference type="InterPro" id="IPR037143">
    <property type="entry name" value="4-PPantetheinyl_Trfase_dom_sf"/>
</dbReference>